<comment type="caution">
    <text evidence="3">The sequence shown here is derived from an EMBL/GenBank/DDBJ whole genome shotgun (WGS) entry which is preliminary data.</text>
</comment>
<dbReference type="PROSITE" id="PS50102">
    <property type="entry name" value="RRM"/>
    <property type="match status" value="1"/>
</dbReference>
<dbReference type="InterPro" id="IPR052462">
    <property type="entry name" value="SLIRP/GR-RBP-like"/>
</dbReference>
<dbReference type="SMART" id="SM00360">
    <property type="entry name" value="RRM"/>
    <property type="match status" value="1"/>
</dbReference>
<proteinExistence type="predicted"/>
<evidence type="ECO:0000259" key="2">
    <source>
        <dbReference type="PROSITE" id="PS50102"/>
    </source>
</evidence>
<dbReference type="GO" id="GO:0003723">
    <property type="term" value="F:RNA binding"/>
    <property type="evidence" value="ECO:0007669"/>
    <property type="project" value="UniProtKB-KW"/>
</dbReference>
<evidence type="ECO:0000256" key="1">
    <source>
        <dbReference type="ARBA" id="ARBA00022884"/>
    </source>
</evidence>
<dbReference type="AlphaFoldDB" id="A0A644XLL4"/>
<reference evidence="3" key="1">
    <citation type="submission" date="2019-08" db="EMBL/GenBank/DDBJ databases">
        <authorList>
            <person name="Kucharzyk K."/>
            <person name="Murdoch R.W."/>
            <person name="Higgins S."/>
            <person name="Loffler F."/>
        </authorList>
    </citation>
    <scope>NUCLEOTIDE SEQUENCE</scope>
</reference>
<gene>
    <name evidence="3" type="ORF">SDC9_63459</name>
</gene>
<name>A0A644XLL4_9ZZZZ</name>
<protein>
    <recommendedName>
        <fullName evidence="2">RRM domain-containing protein</fullName>
    </recommendedName>
</protein>
<accession>A0A644XLL4</accession>
<dbReference type="InterPro" id="IPR035979">
    <property type="entry name" value="RBD_domain_sf"/>
</dbReference>
<dbReference type="PANTHER" id="PTHR48027">
    <property type="entry name" value="HETEROGENEOUS NUCLEAR RIBONUCLEOPROTEIN 87F-RELATED"/>
    <property type="match status" value="1"/>
</dbReference>
<dbReference type="Pfam" id="PF00076">
    <property type="entry name" value="RRM_1"/>
    <property type="match status" value="1"/>
</dbReference>
<dbReference type="InterPro" id="IPR000504">
    <property type="entry name" value="RRM_dom"/>
</dbReference>
<keyword evidence="1" id="KW-0694">RNA-binding</keyword>
<organism evidence="3">
    <name type="scientific">bioreactor metagenome</name>
    <dbReference type="NCBI Taxonomy" id="1076179"/>
    <lineage>
        <taxon>unclassified sequences</taxon>
        <taxon>metagenomes</taxon>
        <taxon>ecological metagenomes</taxon>
    </lineage>
</organism>
<dbReference type="Gene3D" id="3.30.70.330">
    <property type="match status" value="1"/>
</dbReference>
<dbReference type="SUPFAM" id="SSF54928">
    <property type="entry name" value="RNA-binding domain, RBD"/>
    <property type="match status" value="1"/>
</dbReference>
<sequence length="95" mass="10878">MAKKIYVGNMSYQTTEEALYSLFAQYGDVMSARIIMDRDTNRPKGFAFVEMDDDSAAVAAISQLDGRELDGRNLRVNEAIAKERTERRPSYNNRY</sequence>
<dbReference type="CDD" id="cd21608">
    <property type="entry name" value="RRM2_NsCP33_like"/>
    <property type="match status" value="1"/>
</dbReference>
<evidence type="ECO:0000313" key="3">
    <source>
        <dbReference type="EMBL" id="MPM17075.1"/>
    </source>
</evidence>
<dbReference type="InterPro" id="IPR012677">
    <property type="entry name" value="Nucleotide-bd_a/b_plait_sf"/>
</dbReference>
<dbReference type="EMBL" id="VSSQ01002727">
    <property type="protein sequence ID" value="MPM17075.1"/>
    <property type="molecule type" value="Genomic_DNA"/>
</dbReference>
<dbReference type="InterPro" id="IPR048289">
    <property type="entry name" value="RRM2_NsCP33-like"/>
</dbReference>
<feature type="domain" description="RRM" evidence="2">
    <location>
        <begin position="3"/>
        <end position="81"/>
    </location>
</feature>